<proteinExistence type="predicted"/>
<reference evidence="1 2" key="1">
    <citation type="submission" date="2016-07" db="EMBL/GenBank/DDBJ databases">
        <title>Genome and transcriptome analysis of iron-reducing fermentative bacteria Anoxybacter fermentans.</title>
        <authorList>
            <person name="Zeng X."/>
            <person name="Shao Z."/>
        </authorList>
    </citation>
    <scope>NUCLEOTIDE SEQUENCE [LARGE SCALE GENOMIC DNA]</scope>
    <source>
        <strain evidence="1 2">DY22613</strain>
    </source>
</reference>
<dbReference type="RefSeq" id="WP_127016232.1">
    <property type="nucleotide sequence ID" value="NZ_CP016379.1"/>
</dbReference>
<dbReference type="Gene3D" id="3.40.50.12780">
    <property type="entry name" value="N-terminal domain of ligase-like"/>
    <property type="match status" value="1"/>
</dbReference>
<dbReference type="KEGG" id="aft:BBF96_05525"/>
<name>A0A3S9SX25_9FIRM</name>
<protein>
    <recommendedName>
        <fullName evidence="3">AMP-dependent synthetase/ligase domain-containing protein</fullName>
    </recommendedName>
</protein>
<dbReference type="InterPro" id="IPR042099">
    <property type="entry name" value="ANL_N_sf"/>
</dbReference>
<gene>
    <name evidence="1" type="ORF">BBF96_05525</name>
</gene>
<sequence>MNYFSLVFKAWKLSRNFYKSREEIIKIREYGFRKLLKYAYNNSKFYRDYYSSHGIRKKDLDEIPISELPPIDKKIFIENFDQLTTREELNRKDIEKFLKKSCYQDEKYLNQYTVVHSSGSTGQPTYFIYDKPAWETVLAAGFRACKGEFEIKDIMKIGVLDGIRVAYIAATEGRFGGVMAANAGIKGFGFEPLLVNINMPLNKWVDKIQDFQPNVIIGYPSGVQILCDLISEGKIHVNVIRVITGGEPLTKPLRNYIESVLKSEVFDIYGASESIILGLGRRDYHGLYLFDDINYMELDKDCTYLTPLYNFAQPLIRYRLSDKLKGKKRNKNEILPYTKIEKIVGRNEEIMWFKNEDGKEDFIHPLIVDEIEVKGLEKYQFVQLSSHEFKIRVVLQKSVNKELLEKEIRKQMDDILKEKNLTNLNYWIEEVQEIPINPATGKSKMVIKEMES</sequence>
<accession>A0A3S9SX25</accession>
<evidence type="ECO:0008006" key="3">
    <source>
        <dbReference type="Google" id="ProtNLM"/>
    </source>
</evidence>
<dbReference type="PANTHER" id="PTHR36932:SF1">
    <property type="entry name" value="CAPSULAR POLYSACCHARIDE BIOSYNTHESIS PROTEIN"/>
    <property type="match status" value="1"/>
</dbReference>
<dbReference type="InterPro" id="IPR053158">
    <property type="entry name" value="CapK_Type1_Caps_Biosynth"/>
</dbReference>
<dbReference type="SUPFAM" id="SSF56801">
    <property type="entry name" value="Acetyl-CoA synthetase-like"/>
    <property type="match status" value="1"/>
</dbReference>
<keyword evidence="2" id="KW-1185">Reference proteome</keyword>
<dbReference type="PANTHER" id="PTHR36932">
    <property type="entry name" value="CAPSULAR POLYSACCHARIDE BIOSYNTHESIS PROTEIN"/>
    <property type="match status" value="1"/>
</dbReference>
<evidence type="ECO:0000313" key="2">
    <source>
        <dbReference type="Proteomes" id="UP000267250"/>
    </source>
</evidence>
<organism evidence="1 2">
    <name type="scientific">Anoxybacter fermentans</name>
    <dbReference type="NCBI Taxonomy" id="1323375"/>
    <lineage>
        <taxon>Bacteria</taxon>
        <taxon>Bacillati</taxon>
        <taxon>Bacillota</taxon>
        <taxon>Clostridia</taxon>
        <taxon>Halanaerobiales</taxon>
        <taxon>Anoxybacter</taxon>
    </lineage>
</organism>
<dbReference type="EMBL" id="CP016379">
    <property type="protein sequence ID" value="AZR72896.1"/>
    <property type="molecule type" value="Genomic_DNA"/>
</dbReference>
<dbReference type="AlphaFoldDB" id="A0A3S9SX25"/>
<dbReference type="Proteomes" id="UP000267250">
    <property type="component" value="Chromosome"/>
</dbReference>
<dbReference type="OrthoDB" id="580775at2"/>
<evidence type="ECO:0000313" key="1">
    <source>
        <dbReference type="EMBL" id="AZR72896.1"/>
    </source>
</evidence>